<dbReference type="OMA" id="ICAKPRL"/>
<organism evidence="15 16">
    <name type="scientific">Amphiprion percula</name>
    <name type="common">Orange clownfish</name>
    <name type="synonym">Lutjanus percula</name>
    <dbReference type="NCBI Taxonomy" id="161767"/>
    <lineage>
        <taxon>Eukaryota</taxon>
        <taxon>Metazoa</taxon>
        <taxon>Chordata</taxon>
        <taxon>Craniata</taxon>
        <taxon>Vertebrata</taxon>
        <taxon>Euteleostomi</taxon>
        <taxon>Actinopterygii</taxon>
        <taxon>Neopterygii</taxon>
        <taxon>Teleostei</taxon>
        <taxon>Neoteleostei</taxon>
        <taxon>Acanthomorphata</taxon>
        <taxon>Ovalentaria</taxon>
        <taxon>Pomacentridae</taxon>
        <taxon>Amphiprion</taxon>
    </lineage>
</organism>
<evidence type="ECO:0000256" key="4">
    <source>
        <dbReference type="ARBA" id="ARBA00022692"/>
    </source>
</evidence>
<protein>
    <recommendedName>
        <fullName evidence="14">G-protein coupled receptors family 1 profile domain-containing protein</fullName>
    </recommendedName>
</protein>
<dbReference type="GO" id="GO:0005886">
    <property type="term" value="C:plasma membrane"/>
    <property type="evidence" value="ECO:0007669"/>
    <property type="project" value="UniProtKB-SubCell"/>
</dbReference>
<keyword evidence="7" id="KW-0297">G-protein coupled receptor</keyword>
<sequence length="294" mass="32623">MVNQVNQVNQSQVLLLTGFRELGRFRYVFFSLTCAGYLLIVVLNVSVLVLICAKPRLHQPMYILLANLLLNTLIGCAAFYPKLLLDLLSSQQQVSRCGCLLQAFWVHLYVSVECNILTVMALDRYAAVSRPLTYHSLLRPSTVLRLLLGAWLLPAAASTCLIGLSSRLPLCGFRVSRTFCDNRSITHLSCVDVSLIGGVELLLAAAVIFLPLLLIFGCYVQVLAVSFRLSSSGRPNKALATCVPHLVTYVSLVCSIVFEVVQPALANKNLPHALRVFPVKHQQLWFPRFILLKL</sequence>
<feature type="transmembrane region" description="Helical" evidence="13">
    <location>
        <begin position="238"/>
        <end position="258"/>
    </location>
</feature>
<dbReference type="PROSITE" id="PS00237">
    <property type="entry name" value="G_PROTEIN_RECEP_F1_1"/>
    <property type="match status" value="1"/>
</dbReference>
<feature type="transmembrane region" description="Helical" evidence="13">
    <location>
        <begin position="62"/>
        <end position="80"/>
    </location>
</feature>
<evidence type="ECO:0000256" key="10">
    <source>
        <dbReference type="ARBA" id="ARBA00023170"/>
    </source>
</evidence>
<dbReference type="Pfam" id="PF13853">
    <property type="entry name" value="7tm_4"/>
    <property type="match status" value="1"/>
</dbReference>
<evidence type="ECO:0000256" key="9">
    <source>
        <dbReference type="ARBA" id="ARBA00023157"/>
    </source>
</evidence>
<keyword evidence="10" id="KW-0675">Receptor</keyword>
<keyword evidence="11" id="KW-0325">Glycoprotein</keyword>
<accession>A0A3P8TXY1</accession>
<dbReference type="GO" id="GO:0005549">
    <property type="term" value="F:odorant binding"/>
    <property type="evidence" value="ECO:0007669"/>
    <property type="project" value="TreeGrafter"/>
</dbReference>
<dbReference type="GO" id="GO:0004984">
    <property type="term" value="F:olfactory receptor activity"/>
    <property type="evidence" value="ECO:0007669"/>
    <property type="project" value="InterPro"/>
</dbReference>
<feature type="transmembrane region" description="Helical" evidence="13">
    <location>
        <begin position="27"/>
        <end position="50"/>
    </location>
</feature>
<keyword evidence="5" id="KW-0552">Olfaction</keyword>
<keyword evidence="2" id="KW-1003">Cell membrane</keyword>
<dbReference type="PANTHER" id="PTHR26451:SF860">
    <property type="entry name" value="ODORANT RECEPTOR-RELATED"/>
    <property type="match status" value="1"/>
</dbReference>
<evidence type="ECO:0000313" key="16">
    <source>
        <dbReference type="Proteomes" id="UP000265080"/>
    </source>
</evidence>
<dbReference type="InterPro" id="IPR017452">
    <property type="entry name" value="GPCR_Rhodpsn_7TM"/>
</dbReference>
<evidence type="ECO:0000256" key="13">
    <source>
        <dbReference type="SAM" id="Phobius"/>
    </source>
</evidence>
<dbReference type="Proteomes" id="UP000265080">
    <property type="component" value="Chromosome 9"/>
</dbReference>
<dbReference type="STRING" id="161767.ENSAPEP00000029969"/>
<evidence type="ECO:0000256" key="3">
    <source>
        <dbReference type="ARBA" id="ARBA00022606"/>
    </source>
</evidence>
<evidence type="ECO:0000256" key="6">
    <source>
        <dbReference type="ARBA" id="ARBA00022989"/>
    </source>
</evidence>
<dbReference type="Gene3D" id="1.20.1070.10">
    <property type="entry name" value="Rhodopsin 7-helix transmembrane proteins"/>
    <property type="match status" value="1"/>
</dbReference>
<evidence type="ECO:0000259" key="14">
    <source>
        <dbReference type="PROSITE" id="PS50262"/>
    </source>
</evidence>
<feature type="transmembrane region" description="Helical" evidence="13">
    <location>
        <begin position="143"/>
        <end position="164"/>
    </location>
</feature>
<dbReference type="SUPFAM" id="SSF81321">
    <property type="entry name" value="Family A G protein-coupled receptor-like"/>
    <property type="match status" value="1"/>
</dbReference>
<keyword evidence="3" id="KW-0716">Sensory transduction</keyword>
<evidence type="ECO:0000256" key="8">
    <source>
        <dbReference type="ARBA" id="ARBA00023136"/>
    </source>
</evidence>
<keyword evidence="16" id="KW-1185">Reference proteome</keyword>
<evidence type="ECO:0000256" key="7">
    <source>
        <dbReference type="ARBA" id="ARBA00023040"/>
    </source>
</evidence>
<feature type="transmembrane region" description="Helical" evidence="13">
    <location>
        <begin position="100"/>
        <end position="122"/>
    </location>
</feature>
<dbReference type="PROSITE" id="PS50262">
    <property type="entry name" value="G_PROTEIN_RECEP_F1_2"/>
    <property type="match status" value="1"/>
</dbReference>
<dbReference type="GO" id="GO:0004930">
    <property type="term" value="F:G protein-coupled receptor activity"/>
    <property type="evidence" value="ECO:0007669"/>
    <property type="project" value="UniProtKB-KW"/>
</dbReference>
<dbReference type="Ensembl" id="ENSAPET00000030771.1">
    <property type="protein sequence ID" value="ENSAPEP00000029969.1"/>
    <property type="gene ID" value="ENSAPEG00000021296.1"/>
</dbReference>
<reference evidence="15 16" key="1">
    <citation type="submission" date="2018-03" db="EMBL/GenBank/DDBJ databases">
        <title>Finding Nemo's genes: A chromosome-scale reference assembly of the genome of the orange clownfish Amphiprion percula.</title>
        <authorList>
            <person name="Lehmann R."/>
        </authorList>
    </citation>
    <scope>NUCLEOTIDE SEQUENCE</scope>
</reference>
<evidence type="ECO:0000313" key="15">
    <source>
        <dbReference type="Ensembl" id="ENSAPEP00000029969.1"/>
    </source>
</evidence>
<evidence type="ECO:0000256" key="5">
    <source>
        <dbReference type="ARBA" id="ARBA00022725"/>
    </source>
</evidence>
<feature type="transmembrane region" description="Helical" evidence="13">
    <location>
        <begin position="201"/>
        <end position="226"/>
    </location>
</feature>
<evidence type="ECO:0000256" key="12">
    <source>
        <dbReference type="ARBA" id="ARBA00023224"/>
    </source>
</evidence>
<proteinExistence type="predicted"/>
<dbReference type="PANTHER" id="PTHR26451">
    <property type="entry name" value="G_PROTEIN_RECEP_F1_2 DOMAIN-CONTAINING PROTEIN"/>
    <property type="match status" value="1"/>
</dbReference>
<dbReference type="PRINTS" id="PR00245">
    <property type="entry name" value="OLFACTORYR"/>
</dbReference>
<reference evidence="15" key="3">
    <citation type="submission" date="2025-09" db="UniProtKB">
        <authorList>
            <consortium name="Ensembl"/>
        </authorList>
    </citation>
    <scope>IDENTIFICATION</scope>
</reference>
<comment type="subcellular location">
    <subcellularLocation>
        <location evidence="1">Cell membrane</location>
        <topology evidence="1">Multi-pass membrane protein</topology>
    </subcellularLocation>
</comment>
<keyword evidence="6 13" id="KW-1133">Transmembrane helix</keyword>
<dbReference type="InterPro" id="IPR000725">
    <property type="entry name" value="Olfact_rcpt"/>
</dbReference>
<dbReference type="AlphaFoldDB" id="A0A3P8TXY1"/>
<name>A0A3P8TXY1_AMPPE</name>
<dbReference type="InterPro" id="IPR052921">
    <property type="entry name" value="GPCR1_Superfamily_Member"/>
</dbReference>
<dbReference type="InterPro" id="IPR000276">
    <property type="entry name" value="GPCR_Rhodpsn"/>
</dbReference>
<keyword evidence="12" id="KW-0807">Transducer</keyword>
<reference evidence="15" key="2">
    <citation type="submission" date="2025-08" db="UniProtKB">
        <authorList>
            <consortium name="Ensembl"/>
        </authorList>
    </citation>
    <scope>IDENTIFICATION</scope>
</reference>
<dbReference type="GeneTree" id="ENSGT01030000234640"/>
<keyword evidence="8 13" id="KW-0472">Membrane</keyword>
<evidence type="ECO:0000256" key="2">
    <source>
        <dbReference type="ARBA" id="ARBA00022475"/>
    </source>
</evidence>
<evidence type="ECO:0000256" key="11">
    <source>
        <dbReference type="ARBA" id="ARBA00023180"/>
    </source>
</evidence>
<dbReference type="FunFam" id="1.20.1070.10:FF:000024">
    <property type="entry name" value="Olfactory receptor"/>
    <property type="match status" value="1"/>
</dbReference>
<feature type="domain" description="G-protein coupled receptors family 1 profile" evidence="14">
    <location>
        <begin position="43"/>
        <end position="294"/>
    </location>
</feature>
<keyword evidence="4 13" id="KW-0812">Transmembrane</keyword>
<keyword evidence="9" id="KW-1015">Disulfide bond</keyword>
<evidence type="ECO:0000256" key="1">
    <source>
        <dbReference type="ARBA" id="ARBA00004651"/>
    </source>
</evidence>